<dbReference type="PROSITE" id="PS50878">
    <property type="entry name" value="RT_POL"/>
    <property type="match status" value="1"/>
</dbReference>
<feature type="compositionally biased region" description="Polar residues" evidence="1">
    <location>
        <begin position="33"/>
        <end position="52"/>
    </location>
</feature>
<evidence type="ECO:0000256" key="1">
    <source>
        <dbReference type="SAM" id="MobiDB-lite"/>
    </source>
</evidence>
<protein>
    <recommendedName>
        <fullName evidence="2">Reverse transcriptase domain-containing protein</fullName>
    </recommendedName>
</protein>
<dbReference type="Gene3D" id="3.60.10.10">
    <property type="entry name" value="Endonuclease/exonuclease/phosphatase"/>
    <property type="match status" value="1"/>
</dbReference>
<comment type="caution">
    <text evidence="3">The sequence shown here is derived from an EMBL/GenBank/DDBJ whole genome shotgun (WGS) entry which is preliminary data.</text>
</comment>
<organism evidence="3 4">
    <name type="scientific">Rhizophagus clarus</name>
    <dbReference type="NCBI Taxonomy" id="94130"/>
    <lineage>
        <taxon>Eukaryota</taxon>
        <taxon>Fungi</taxon>
        <taxon>Fungi incertae sedis</taxon>
        <taxon>Mucoromycota</taxon>
        <taxon>Glomeromycotina</taxon>
        <taxon>Glomeromycetes</taxon>
        <taxon>Glomerales</taxon>
        <taxon>Glomeraceae</taxon>
        <taxon>Rhizophagus</taxon>
    </lineage>
</organism>
<dbReference type="InterPro" id="IPR000477">
    <property type="entry name" value="RT_dom"/>
</dbReference>
<dbReference type="AlphaFoldDB" id="A0A2Z6RKY8"/>
<keyword evidence="4" id="KW-1185">Reference proteome</keyword>
<name>A0A2Z6RKY8_9GLOM</name>
<evidence type="ECO:0000259" key="2">
    <source>
        <dbReference type="PROSITE" id="PS50878"/>
    </source>
</evidence>
<dbReference type="PANTHER" id="PTHR19446">
    <property type="entry name" value="REVERSE TRANSCRIPTASES"/>
    <property type="match status" value="1"/>
</dbReference>
<dbReference type="Pfam" id="PF00078">
    <property type="entry name" value="RVT_1"/>
    <property type="match status" value="1"/>
</dbReference>
<evidence type="ECO:0000313" key="4">
    <source>
        <dbReference type="Proteomes" id="UP000247702"/>
    </source>
</evidence>
<dbReference type="Proteomes" id="UP000247702">
    <property type="component" value="Unassembled WGS sequence"/>
</dbReference>
<dbReference type="InterPro" id="IPR036691">
    <property type="entry name" value="Endo/exonu/phosph_ase_sf"/>
</dbReference>
<feature type="compositionally biased region" description="Polar residues" evidence="1">
    <location>
        <begin position="63"/>
        <end position="82"/>
    </location>
</feature>
<sequence length="991" mass="115700">MDKIQDIQNTLESINRIDQMQNTILQMVKEIKNQQSTNKRNSRSSSPRFSQNHPRRKSADEFNLNTPKPRSRQYQTSPLTSHNSHEQQPDFNSDYQEYQAQQSETSSQQEYFPPHNEEMDDIDIHTVIANSETTDQPTFNIFNLIPTNWDHYPSYSTNNNNHYTTDYLKIGSLNIQRGFQTKLNFITDFFITHNFAILGLTEIGITQPHLFPLKQLIPIYNPALNNDPSHPSGYLTLIKDTNGDPFNDPSSGVVILLTERLTKHLGKIRTYKGRCIEIELHFKNLHLLIINTYIHANNQKKEQILDIYNHINQSINKHKTLPHSHIIIMGGFNANPKGTPSYTPSWKKEIFRSFKKHHLINTIKFFHDNLLPTRVNREGPIPTSAIDHIYTSQHIIENTFFSDVHTINPNLEFTTDHKAPFIIIDVNLFFFHKTLKTQNNLITHRPSQWKKLKYNYNQMDEEKWKIYTKRSSSHLNKNIHQWLPDAYSEIRPSKYRVNKKWKIIKYSIKATNYDNIIIVIHNTISRFSKSKLEHINQTSFESISSKKWNDYWSNWPSLRWNLYNINKLFEIPVFTQLPLQISRANFKQTKHIIQKGLYTCKELLKDHQLKYDLNNIDKYIIQRNNNIISNQRKMINSILDRKPRTIHLDRLIITDPNTQAQTLTRCPVTIASHVNEHFQTLGQSAQNIESTPNYHSTDDIPHKFREIYQRILQILPNTYDSVLALITLEEVTSTVSSLPNHKASGVSGITYEDIKHLHTNFFDFIVNFFNDILSSGFLPNGWNNAHLYPIPKPTDWGNDIKNTHPIILLETFHKLFIKIITSHLHNVLSNANILQPNNRAGLSGESTFQPLQHLTHTIEMANLKNHKQELWIGLQDLSKAYDRINTSLLKLSLQRIGIPNKINALILQLFTNRYNQVITPIGYTPQYKVIQGIDQGEVISPLMWIVYYDPSFAYINTAPIPEEDRFTISVIRKKNIWDSSTDRNIKYTLSV</sequence>
<reference evidence="3 4" key="1">
    <citation type="submission" date="2017-11" db="EMBL/GenBank/DDBJ databases">
        <title>The genome of Rhizophagus clarus HR1 reveals common genetic basis of auxotrophy among arbuscular mycorrhizal fungi.</title>
        <authorList>
            <person name="Kobayashi Y."/>
        </authorList>
    </citation>
    <scope>NUCLEOTIDE SEQUENCE [LARGE SCALE GENOMIC DNA]</scope>
    <source>
        <strain evidence="3 4">HR1</strain>
    </source>
</reference>
<proteinExistence type="predicted"/>
<feature type="domain" description="Reverse transcriptase" evidence="2">
    <location>
        <begin position="771"/>
        <end position="991"/>
    </location>
</feature>
<dbReference type="SUPFAM" id="SSF56219">
    <property type="entry name" value="DNase I-like"/>
    <property type="match status" value="1"/>
</dbReference>
<accession>A0A2Z6RKY8</accession>
<feature type="compositionally biased region" description="Low complexity" evidence="1">
    <location>
        <begin position="95"/>
        <end position="111"/>
    </location>
</feature>
<evidence type="ECO:0000313" key="3">
    <source>
        <dbReference type="EMBL" id="GBC01693.1"/>
    </source>
</evidence>
<dbReference type="EMBL" id="BEXD01003668">
    <property type="protein sequence ID" value="GBC01693.1"/>
    <property type="molecule type" value="Genomic_DNA"/>
</dbReference>
<feature type="region of interest" description="Disordered" evidence="1">
    <location>
        <begin position="33"/>
        <end position="116"/>
    </location>
</feature>
<gene>
    <name evidence="3" type="ORF">RclHR1_00430010</name>
</gene>